<name>A0ABV2JP10_9GAMM</name>
<dbReference type="RefSeq" id="WP_354012077.1">
    <property type="nucleotide sequence ID" value="NZ_JBEPMU010000001.1"/>
</dbReference>
<dbReference type="Proteomes" id="UP001549184">
    <property type="component" value="Unassembled WGS sequence"/>
</dbReference>
<accession>A0ABV2JP10</accession>
<evidence type="ECO:0000313" key="2">
    <source>
        <dbReference type="EMBL" id="MET3650580.1"/>
    </source>
</evidence>
<keyword evidence="1" id="KW-0472">Membrane</keyword>
<protein>
    <submittedName>
        <fullName evidence="2">Uncharacterized protein</fullName>
    </submittedName>
</protein>
<proteinExistence type="predicted"/>
<sequence>MGIRSLFIFLLFPPPIVAIVVVIEGWYLQRHRAQRYDWRAYFAWLADLAGRIAVGRVLGTRLAGVVLVATYCHRATNIGMNYLDEKGL</sequence>
<feature type="transmembrane region" description="Helical" evidence="1">
    <location>
        <begin position="6"/>
        <end position="28"/>
    </location>
</feature>
<reference evidence="2 3" key="1">
    <citation type="submission" date="2024-06" db="EMBL/GenBank/DDBJ databases">
        <title>Sorghum-associated microbial communities from plants grown in Nebraska, USA.</title>
        <authorList>
            <person name="Schachtman D."/>
        </authorList>
    </citation>
    <scope>NUCLEOTIDE SEQUENCE [LARGE SCALE GENOMIC DNA]</scope>
    <source>
        <strain evidence="2 3">1073</strain>
    </source>
</reference>
<evidence type="ECO:0000313" key="3">
    <source>
        <dbReference type="Proteomes" id="UP001549184"/>
    </source>
</evidence>
<organism evidence="2 3">
    <name type="scientific">Dyella japonica</name>
    <dbReference type="NCBI Taxonomy" id="231455"/>
    <lineage>
        <taxon>Bacteria</taxon>
        <taxon>Pseudomonadati</taxon>
        <taxon>Pseudomonadota</taxon>
        <taxon>Gammaproteobacteria</taxon>
        <taxon>Lysobacterales</taxon>
        <taxon>Rhodanobacteraceae</taxon>
        <taxon>Dyella</taxon>
    </lineage>
</organism>
<keyword evidence="1" id="KW-1133">Transmembrane helix</keyword>
<keyword evidence="1" id="KW-0812">Transmembrane</keyword>
<gene>
    <name evidence="2" type="ORF">ABIC75_000282</name>
</gene>
<keyword evidence="3" id="KW-1185">Reference proteome</keyword>
<evidence type="ECO:0000256" key="1">
    <source>
        <dbReference type="SAM" id="Phobius"/>
    </source>
</evidence>
<comment type="caution">
    <text evidence="2">The sequence shown here is derived from an EMBL/GenBank/DDBJ whole genome shotgun (WGS) entry which is preliminary data.</text>
</comment>
<dbReference type="EMBL" id="JBEPMU010000001">
    <property type="protein sequence ID" value="MET3650580.1"/>
    <property type="molecule type" value="Genomic_DNA"/>
</dbReference>